<feature type="chain" id="PRO_5041963967" evidence="2">
    <location>
        <begin position="21"/>
        <end position="916"/>
    </location>
</feature>
<dbReference type="EMBL" id="JAIRBC010000004">
    <property type="protein sequence ID" value="MCG2459936.1"/>
    <property type="molecule type" value="Genomic_DNA"/>
</dbReference>
<protein>
    <submittedName>
        <fullName evidence="4">Outer membrane beta-barrel protein</fullName>
    </submittedName>
</protein>
<sequence>MSKIVSALLSTLFFVCFSNAQEFHVKGTIVDSDTKVPLDAATVYAESLRDSTMITYTITEPNGTFELEGKTDLKEVRLNFSYNGYKPLVMRLNLKPKIDLGFLHMEEMAEELQGVQVVAERVPLVIKKDTLEFNADSFKTRPDATVEDVLKKLPGVDVDTDGKITVNGKEVNKVLVNGQVFFSNDPTVATKSLPKDVISKIQITDTKTKTQEYTGQEGDGENKTINLTIKEDKNKGYLGRGSAGYGTNDRYQANGLLNYFKDKERISFIGTANNINNAGFSFDEVYDMVGNTRGGYNFASQAGLFNGYGKGITTSSTLGASYANKKKNQYEVNGNYFFSYSDSYNDQRTTRENILPDSKYYTETISNFNGTTNSNMGSAGLEFDIDKTLRVNMEPYMNISRTNSSNLKNTISTDEEGNKINSNETMTADDGMQRNFANRFGIIKKLDTVGKFVRFSFNNRNIENQTVSRLNSLRNIYGDTPSEEILDQQTQVDNDNDNYELEASFRQPLGNKLFLDVEYEYDYSQLANTRSVYDYDKTTDDYTLFNETLSSDFDFRNVQQTSSLSVRKDGKKLRYGVTAGYTFTNLRNQDYLKDIGFAKKYENLLFDMYTRYTIGKNKRFRLNYNSNLDVPSVSQLQPVPNVNNPLNIIIGNPNLKPAISHRIRFNYSDYNWKDRTGFYVYMGITMDENRVSQVTVTDEDFIKKTTYTNVNGNYDGYGGLGYSKQVKKDSTFTAKFNFRPSVNFGKNIGFTNGVQLEATSINVSPRAYFTFNFAELLELEPRYSVSFNNTKYNLEDMDRVKFISHNATFRFTTYWPENLIWGNDITYQYNGDVSPGFDKDALFWNASLGYQMMKKNGTLKVSAYDLLNQNNNTRRTTGQDFIQDFQGTVLKRYFMLSFSYKFDQFGGKKPGGGWRS</sequence>
<evidence type="ECO:0000256" key="2">
    <source>
        <dbReference type="SAM" id="SignalP"/>
    </source>
</evidence>
<dbReference type="Pfam" id="PF13715">
    <property type="entry name" value="CarbopepD_reg_2"/>
    <property type="match status" value="1"/>
</dbReference>
<feature type="domain" description="Outer membrane protein beta-barrel" evidence="3">
    <location>
        <begin position="444"/>
        <end position="900"/>
    </location>
</feature>
<dbReference type="AlphaFoldDB" id="A0AAE3EUL3"/>
<dbReference type="RefSeq" id="WP_317901076.1">
    <property type="nucleotide sequence ID" value="NZ_JAIRBC010000004.1"/>
</dbReference>
<comment type="caution">
    <text evidence="4">The sequence shown here is derived from an EMBL/GenBank/DDBJ whole genome shotgun (WGS) entry which is preliminary data.</text>
</comment>
<feature type="region of interest" description="Disordered" evidence="1">
    <location>
        <begin position="407"/>
        <end position="426"/>
    </location>
</feature>
<keyword evidence="5" id="KW-1185">Reference proteome</keyword>
<dbReference type="InterPro" id="IPR008969">
    <property type="entry name" value="CarboxyPept-like_regulatory"/>
</dbReference>
<reference evidence="4" key="1">
    <citation type="submission" date="2023-02" db="EMBL/GenBank/DDBJ databases">
        <title>Genome of Flavobacteriaceae gen. nov. sp. strain F89.</title>
        <authorList>
            <person name="Wang Y."/>
        </authorList>
    </citation>
    <scope>NUCLEOTIDE SEQUENCE</scope>
    <source>
        <strain evidence="4">F89</strain>
    </source>
</reference>
<dbReference type="Pfam" id="PF14905">
    <property type="entry name" value="OMP_b-brl_3"/>
    <property type="match status" value="1"/>
</dbReference>
<dbReference type="InterPro" id="IPR041700">
    <property type="entry name" value="OMP_b-brl_3"/>
</dbReference>
<gene>
    <name evidence="4" type="ORF">K8352_04200</name>
</gene>
<evidence type="ECO:0000313" key="5">
    <source>
        <dbReference type="Proteomes" id="UP001200642"/>
    </source>
</evidence>
<name>A0AAE3EUL3_9FLAO</name>
<organism evidence="4 5">
    <name type="scientific">Cerina litoralis</name>
    <dbReference type="NCBI Taxonomy" id="2874477"/>
    <lineage>
        <taxon>Bacteria</taxon>
        <taxon>Pseudomonadati</taxon>
        <taxon>Bacteroidota</taxon>
        <taxon>Flavobacteriia</taxon>
        <taxon>Flavobacteriales</taxon>
        <taxon>Flavobacteriaceae</taxon>
        <taxon>Cerina</taxon>
    </lineage>
</organism>
<evidence type="ECO:0000256" key="1">
    <source>
        <dbReference type="SAM" id="MobiDB-lite"/>
    </source>
</evidence>
<evidence type="ECO:0000313" key="4">
    <source>
        <dbReference type="EMBL" id="MCG2459936.1"/>
    </source>
</evidence>
<accession>A0AAE3EUL3</accession>
<dbReference type="SUPFAM" id="SSF49464">
    <property type="entry name" value="Carboxypeptidase regulatory domain-like"/>
    <property type="match status" value="1"/>
</dbReference>
<dbReference type="Proteomes" id="UP001200642">
    <property type="component" value="Unassembled WGS sequence"/>
</dbReference>
<keyword evidence="2" id="KW-0732">Signal</keyword>
<proteinExistence type="predicted"/>
<feature type="signal peptide" evidence="2">
    <location>
        <begin position="1"/>
        <end position="20"/>
    </location>
</feature>
<dbReference type="SUPFAM" id="SSF56935">
    <property type="entry name" value="Porins"/>
    <property type="match status" value="1"/>
</dbReference>
<evidence type="ECO:0000259" key="3">
    <source>
        <dbReference type="Pfam" id="PF14905"/>
    </source>
</evidence>